<accession>A0A1M2V8M5</accession>
<comment type="caution">
    <text evidence="1">The sequence shown here is derived from an EMBL/GenBank/DDBJ whole genome shotgun (WGS) entry which is preliminary data.</text>
</comment>
<evidence type="ECO:0000313" key="1">
    <source>
        <dbReference type="EMBL" id="OJT03990.1"/>
    </source>
</evidence>
<dbReference type="AlphaFoldDB" id="A0A1M2V8M5"/>
<proteinExistence type="predicted"/>
<dbReference type="Proteomes" id="UP000184267">
    <property type="component" value="Unassembled WGS sequence"/>
</dbReference>
<sequence length="174" mass="19155">MPVSYFSLAAGIPLDVPFTVWEEVFSSMPLLERLDLTGDEGGTAMCQGIQRASAGRLCCPRLAVIHIQNASPRRRRDSGSEHDTGRAVVEDSALWLGVLRDTLRERAQAGMKLQEFVLVVFRSSQAGSHAHGRYDAHLAQLRPFVERARVEYEDLVLEDSASESESSASGEHSD</sequence>
<evidence type="ECO:0000313" key="2">
    <source>
        <dbReference type="Proteomes" id="UP000184267"/>
    </source>
</evidence>
<name>A0A1M2V8M5_TRAPU</name>
<evidence type="ECO:0008006" key="3">
    <source>
        <dbReference type="Google" id="ProtNLM"/>
    </source>
</evidence>
<organism evidence="1 2">
    <name type="scientific">Trametes pubescens</name>
    <name type="common">White-rot fungus</name>
    <dbReference type="NCBI Taxonomy" id="154538"/>
    <lineage>
        <taxon>Eukaryota</taxon>
        <taxon>Fungi</taxon>
        <taxon>Dikarya</taxon>
        <taxon>Basidiomycota</taxon>
        <taxon>Agaricomycotina</taxon>
        <taxon>Agaricomycetes</taxon>
        <taxon>Polyporales</taxon>
        <taxon>Polyporaceae</taxon>
        <taxon>Trametes</taxon>
    </lineage>
</organism>
<reference evidence="1 2" key="1">
    <citation type="submission" date="2016-10" db="EMBL/GenBank/DDBJ databases">
        <title>Genome sequence of the basidiomycete white-rot fungus Trametes pubescens.</title>
        <authorList>
            <person name="Makela M.R."/>
            <person name="Granchi Z."/>
            <person name="Peng M."/>
            <person name="De Vries R.P."/>
            <person name="Grigoriev I."/>
            <person name="Riley R."/>
            <person name="Hilden K."/>
        </authorList>
    </citation>
    <scope>NUCLEOTIDE SEQUENCE [LARGE SCALE GENOMIC DNA]</scope>
    <source>
        <strain evidence="1 2">FBCC735</strain>
    </source>
</reference>
<protein>
    <recommendedName>
        <fullName evidence="3">F-box domain-containing protein</fullName>
    </recommendedName>
</protein>
<dbReference type="EMBL" id="MNAD01001565">
    <property type="protein sequence ID" value="OJT03990.1"/>
    <property type="molecule type" value="Genomic_DNA"/>
</dbReference>
<keyword evidence="2" id="KW-1185">Reference proteome</keyword>
<gene>
    <name evidence="1" type="ORF">TRAPUB_5319</name>
</gene>